<protein>
    <submittedName>
        <fullName evidence="3">Uncharacterized protein</fullName>
    </submittedName>
</protein>
<feature type="transmembrane region" description="Helical" evidence="2">
    <location>
        <begin position="58"/>
        <end position="77"/>
    </location>
</feature>
<keyword evidence="2" id="KW-1133">Transmembrane helix</keyword>
<dbReference type="AlphaFoldDB" id="A0A167PW13"/>
<accession>A0A167PW13</accession>
<keyword evidence="2" id="KW-0472">Membrane</keyword>
<feature type="region of interest" description="Disordered" evidence="1">
    <location>
        <begin position="223"/>
        <end position="303"/>
    </location>
</feature>
<evidence type="ECO:0000256" key="2">
    <source>
        <dbReference type="SAM" id="Phobius"/>
    </source>
</evidence>
<name>A0A167PW13_CALVF</name>
<dbReference type="Proteomes" id="UP000076738">
    <property type="component" value="Unassembled WGS sequence"/>
</dbReference>
<feature type="transmembrane region" description="Helical" evidence="2">
    <location>
        <begin position="166"/>
        <end position="189"/>
    </location>
</feature>
<evidence type="ECO:0000313" key="3">
    <source>
        <dbReference type="EMBL" id="KZO99171.1"/>
    </source>
</evidence>
<evidence type="ECO:0000313" key="4">
    <source>
        <dbReference type="Proteomes" id="UP000076738"/>
    </source>
</evidence>
<organism evidence="3 4">
    <name type="scientific">Calocera viscosa (strain TUFC12733)</name>
    <dbReference type="NCBI Taxonomy" id="1330018"/>
    <lineage>
        <taxon>Eukaryota</taxon>
        <taxon>Fungi</taxon>
        <taxon>Dikarya</taxon>
        <taxon>Basidiomycota</taxon>
        <taxon>Agaricomycotina</taxon>
        <taxon>Dacrymycetes</taxon>
        <taxon>Dacrymycetales</taxon>
        <taxon>Dacrymycetaceae</taxon>
        <taxon>Calocera</taxon>
    </lineage>
</organism>
<dbReference type="OrthoDB" id="3352285at2759"/>
<keyword evidence="2" id="KW-0812">Transmembrane</keyword>
<dbReference type="EMBL" id="KV417273">
    <property type="protein sequence ID" value="KZO99171.1"/>
    <property type="molecule type" value="Genomic_DNA"/>
</dbReference>
<reference evidence="3 4" key="1">
    <citation type="journal article" date="2016" name="Mol. Biol. Evol.">
        <title>Comparative Genomics of Early-Diverging Mushroom-Forming Fungi Provides Insights into the Origins of Lignocellulose Decay Capabilities.</title>
        <authorList>
            <person name="Nagy L.G."/>
            <person name="Riley R."/>
            <person name="Tritt A."/>
            <person name="Adam C."/>
            <person name="Daum C."/>
            <person name="Floudas D."/>
            <person name="Sun H."/>
            <person name="Yadav J.S."/>
            <person name="Pangilinan J."/>
            <person name="Larsson K.H."/>
            <person name="Matsuura K."/>
            <person name="Barry K."/>
            <person name="Labutti K."/>
            <person name="Kuo R."/>
            <person name="Ohm R.A."/>
            <person name="Bhattacharya S.S."/>
            <person name="Shirouzu T."/>
            <person name="Yoshinaga Y."/>
            <person name="Martin F.M."/>
            <person name="Grigoriev I.V."/>
            <person name="Hibbett D.S."/>
        </authorList>
    </citation>
    <scope>NUCLEOTIDE SEQUENCE [LARGE SCALE GENOMIC DNA]</scope>
    <source>
        <strain evidence="3 4">TUFC12733</strain>
    </source>
</reference>
<sequence length="303" mass="33190">MPKSRVLTSLQRGPLRSIIICLCIAGIAWGLAFGIQSFRDISYDRSTTGGGDLVTFDIIIGALMCGFAVFMIVGLVVGIVNRATLARTFAYLSIIAALVLCAGQLFIIIAHFRFQSQIISECETAVTNLTVVSGNPFWFGYTETRLSAADAASFCNSNFSRQSASVIIWFIVAVVAGALFVMFALAWSYQILDPSYGRSAPPRADAIRMGSFFPNGQPRYDTGSYAARDPFADNRSDAFVPPYDANMPPKYDNDEGRSMPPEKGGDHDEQEPMYSTAPEREAWAQSDTDLAGPRIQERRPDEI</sequence>
<evidence type="ECO:0000256" key="1">
    <source>
        <dbReference type="SAM" id="MobiDB-lite"/>
    </source>
</evidence>
<proteinExistence type="predicted"/>
<gene>
    <name evidence="3" type="ORF">CALVIDRAFT_525662</name>
</gene>
<keyword evidence="4" id="KW-1185">Reference proteome</keyword>
<feature type="transmembrane region" description="Helical" evidence="2">
    <location>
        <begin position="89"/>
        <end position="110"/>
    </location>
</feature>